<gene>
    <name evidence="2" type="ORF">Pth03_77930</name>
</gene>
<protein>
    <submittedName>
        <fullName evidence="2">Uncharacterized protein</fullName>
    </submittedName>
</protein>
<name>A0A8J3Y283_9ACTN</name>
<feature type="transmembrane region" description="Helical" evidence="1">
    <location>
        <begin position="15"/>
        <end position="33"/>
    </location>
</feature>
<keyword evidence="1" id="KW-1133">Transmembrane helix</keyword>
<reference evidence="2" key="1">
    <citation type="submission" date="2021-01" db="EMBL/GenBank/DDBJ databases">
        <title>Whole genome shotgun sequence of Planotetraspora thailandica NBRC 104271.</title>
        <authorList>
            <person name="Komaki H."/>
            <person name="Tamura T."/>
        </authorList>
    </citation>
    <scope>NUCLEOTIDE SEQUENCE</scope>
    <source>
        <strain evidence="2">NBRC 104271</strain>
    </source>
</reference>
<keyword evidence="3" id="KW-1185">Reference proteome</keyword>
<evidence type="ECO:0000313" key="3">
    <source>
        <dbReference type="Proteomes" id="UP000605992"/>
    </source>
</evidence>
<feature type="transmembrane region" description="Helical" evidence="1">
    <location>
        <begin position="42"/>
        <end position="61"/>
    </location>
</feature>
<keyword evidence="1" id="KW-0812">Transmembrane</keyword>
<dbReference type="AlphaFoldDB" id="A0A8J3Y283"/>
<dbReference type="EMBL" id="BOOR01000085">
    <property type="protein sequence ID" value="GII59404.1"/>
    <property type="molecule type" value="Genomic_DNA"/>
</dbReference>
<sequence>MLCIKINTPSLDNRVVVPLLVLVVIFVFLYALLQRGYTPHDVLLLVGGGCAAATTIAARLLPRTSGA</sequence>
<evidence type="ECO:0000313" key="2">
    <source>
        <dbReference type="EMBL" id="GII59404.1"/>
    </source>
</evidence>
<comment type="caution">
    <text evidence="2">The sequence shown here is derived from an EMBL/GenBank/DDBJ whole genome shotgun (WGS) entry which is preliminary data.</text>
</comment>
<organism evidence="2 3">
    <name type="scientific">Planotetraspora thailandica</name>
    <dbReference type="NCBI Taxonomy" id="487172"/>
    <lineage>
        <taxon>Bacteria</taxon>
        <taxon>Bacillati</taxon>
        <taxon>Actinomycetota</taxon>
        <taxon>Actinomycetes</taxon>
        <taxon>Streptosporangiales</taxon>
        <taxon>Streptosporangiaceae</taxon>
        <taxon>Planotetraspora</taxon>
    </lineage>
</organism>
<evidence type="ECO:0000256" key="1">
    <source>
        <dbReference type="SAM" id="Phobius"/>
    </source>
</evidence>
<dbReference type="RefSeq" id="WP_203949465.1">
    <property type="nucleotide sequence ID" value="NZ_BOOR01000085.1"/>
</dbReference>
<keyword evidence="1" id="KW-0472">Membrane</keyword>
<accession>A0A8J3Y283</accession>
<proteinExistence type="predicted"/>
<dbReference type="Proteomes" id="UP000605992">
    <property type="component" value="Unassembled WGS sequence"/>
</dbReference>